<proteinExistence type="predicted"/>
<dbReference type="Proteomes" id="UP000182204">
    <property type="component" value="Chromosome"/>
</dbReference>
<gene>
    <name evidence="1" type="ORF">NPD5_3503</name>
</gene>
<evidence type="ECO:0000313" key="2">
    <source>
        <dbReference type="Proteomes" id="UP000182204"/>
    </source>
</evidence>
<accession>A0A1L3NJA6</accession>
<sequence length="79" mass="9223">MPLFQAVDNQIVYSLFLCIKMMEKRNTAERHQIKMTSIDETIVFIDGTHIKANANNHKCKNEAIEKSAKFYEEALNQIY</sequence>
<dbReference type="AlphaFoldDB" id="A0A1L3NJA6"/>
<reference evidence="1 2" key="1">
    <citation type="submission" date="2015-11" db="EMBL/GenBank/DDBJ databases">
        <authorList>
            <person name="Hill K.K."/>
            <person name="Shirey T.B."/>
            <person name="Raphael B."/>
            <person name="Daligault H.E."/>
            <person name="Davenport K.W."/>
            <person name="Bruce D.C."/>
            <person name="Foley B.T."/>
            <person name="Johnson S.L."/>
        </authorList>
    </citation>
    <scope>NUCLEOTIDE SEQUENCE [LARGE SCALE GENOMIC DNA]</scope>
    <source>
        <strain evidence="1 2">CDC_1632</strain>
    </source>
</reference>
<evidence type="ECO:0000313" key="1">
    <source>
        <dbReference type="EMBL" id="APH16215.1"/>
    </source>
</evidence>
<dbReference type="EMBL" id="CP013243">
    <property type="protein sequence ID" value="APH16215.1"/>
    <property type="molecule type" value="Genomic_DNA"/>
</dbReference>
<organism evidence="1 2">
    <name type="scientific">Clostridium sporogenes</name>
    <dbReference type="NCBI Taxonomy" id="1509"/>
    <lineage>
        <taxon>Bacteria</taxon>
        <taxon>Bacillati</taxon>
        <taxon>Bacillota</taxon>
        <taxon>Clostridia</taxon>
        <taxon>Eubacteriales</taxon>
        <taxon>Clostridiaceae</taxon>
        <taxon>Clostridium</taxon>
    </lineage>
</organism>
<name>A0A1L3NJA6_CLOSG</name>
<protein>
    <submittedName>
        <fullName evidence="1">Transposase domain protein</fullName>
    </submittedName>
</protein>
<dbReference type="RefSeq" id="WP_155119556.1">
    <property type="nucleotide sequence ID" value="NZ_CP013243.1"/>
</dbReference>